<organism evidence="1 2">
    <name type="scientific">Batillaria attramentaria</name>
    <dbReference type="NCBI Taxonomy" id="370345"/>
    <lineage>
        <taxon>Eukaryota</taxon>
        <taxon>Metazoa</taxon>
        <taxon>Spiralia</taxon>
        <taxon>Lophotrochozoa</taxon>
        <taxon>Mollusca</taxon>
        <taxon>Gastropoda</taxon>
        <taxon>Caenogastropoda</taxon>
        <taxon>Sorbeoconcha</taxon>
        <taxon>Cerithioidea</taxon>
        <taxon>Batillariidae</taxon>
        <taxon>Batillaria</taxon>
    </lineage>
</organism>
<keyword evidence="2" id="KW-1185">Reference proteome</keyword>
<reference evidence="1 2" key="1">
    <citation type="journal article" date="2023" name="Sci. Data">
        <title>Genome assembly of the Korean intertidal mud-creeper Batillaria attramentaria.</title>
        <authorList>
            <person name="Patra A.K."/>
            <person name="Ho P.T."/>
            <person name="Jun S."/>
            <person name="Lee S.J."/>
            <person name="Kim Y."/>
            <person name="Won Y.J."/>
        </authorList>
    </citation>
    <scope>NUCLEOTIDE SEQUENCE [LARGE SCALE GENOMIC DNA]</scope>
    <source>
        <strain evidence="1">Wonlab-2016</strain>
    </source>
</reference>
<gene>
    <name evidence="1" type="ORF">BaRGS_00021760</name>
</gene>
<protein>
    <submittedName>
        <fullName evidence="1">Uncharacterized protein</fullName>
    </submittedName>
</protein>
<dbReference type="AlphaFoldDB" id="A0ABD0KIF5"/>
<comment type="caution">
    <text evidence="1">The sequence shown here is derived from an EMBL/GenBank/DDBJ whole genome shotgun (WGS) entry which is preliminary data.</text>
</comment>
<evidence type="ECO:0000313" key="2">
    <source>
        <dbReference type="Proteomes" id="UP001519460"/>
    </source>
</evidence>
<dbReference type="Proteomes" id="UP001519460">
    <property type="component" value="Unassembled WGS sequence"/>
</dbReference>
<accession>A0ABD0KIF5</accession>
<sequence length="126" mass="13889">MMRFIPLPAIVPVQFPRSPRHFPTLPNRVSLVIRAALIFRAPPIPYGFSSCGARNMVRGKSTPPPPITLPPPPYSLHKDDEGNIASHYQLAFYSTSSRAVLSNGFNSCVGEKCLCFNHFSFTGAGW</sequence>
<name>A0ABD0KIF5_9CAEN</name>
<evidence type="ECO:0000313" key="1">
    <source>
        <dbReference type="EMBL" id="KAK7486944.1"/>
    </source>
</evidence>
<proteinExistence type="predicted"/>
<dbReference type="EMBL" id="JACVVK020000171">
    <property type="protein sequence ID" value="KAK7486944.1"/>
    <property type="molecule type" value="Genomic_DNA"/>
</dbReference>